<dbReference type="AlphaFoldDB" id="A0A9Q1FBS7"/>
<keyword evidence="3" id="KW-1185">Reference proteome</keyword>
<name>A0A9Q1FBS7_SYNKA</name>
<proteinExistence type="predicted"/>
<dbReference type="Proteomes" id="UP001152622">
    <property type="component" value="Chromosome 7"/>
</dbReference>
<accession>A0A9Q1FBS7</accession>
<feature type="region of interest" description="Disordered" evidence="1">
    <location>
        <begin position="1"/>
        <end position="38"/>
    </location>
</feature>
<feature type="region of interest" description="Disordered" evidence="1">
    <location>
        <begin position="83"/>
        <end position="152"/>
    </location>
</feature>
<evidence type="ECO:0000256" key="1">
    <source>
        <dbReference type="SAM" id="MobiDB-lite"/>
    </source>
</evidence>
<reference evidence="2" key="1">
    <citation type="journal article" date="2023" name="Science">
        <title>Genome structures resolve the early diversification of teleost fishes.</title>
        <authorList>
            <person name="Parey E."/>
            <person name="Louis A."/>
            <person name="Montfort J."/>
            <person name="Bouchez O."/>
            <person name="Roques C."/>
            <person name="Iampietro C."/>
            <person name="Lluch J."/>
            <person name="Castinel A."/>
            <person name="Donnadieu C."/>
            <person name="Desvignes T."/>
            <person name="Floi Bucao C."/>
            <person name="Jouanno E."/>
            <person name="Wen M."/>
            <person name="Mejri S."/>
            <person name="Dirks R."/>
            <person name="Jansen H."/>
            <person name="Henkel C."/>
            <person name="Chen W.J."/>
            <person name="Zahm M."/>
            <person name="Cabau C."/>
            <person name="Klopp C."/>
            <person name="Thompson A.W."/>
            <person name="Robinson-Rechavi M."/>
            <person name="Braasch I."/>
            <person name="Lecointre G."/>
            <person name="Bobe J."/>
            <person name="Postlethwait J.H."/>
            <person name="Berthelot C."/>
            <person name="Roest Crollius H."/>
            <person name="Guiguen Y."/>
        </authorList>
    </citation>
    <scope>NUCLEOTIDE SEQUENCE</scope>
    <source>
        <strain evidence="2">WJC10195</strain>
    </source>
</reference>
<gene>
    <name evidence="2" type="ORF">SKAU_G00225370</name>
</gene>
<evidence type="ECO:0000313" key="2">
    <source>
        <dbReference type="EMBL" id="KAJ8354970.1"/>
    </source>
</evidence>
<dbReference type="EMBL" id="JAINUF010000007">
    <property type="protein sequence ID" value="KAJ8354970.1"/>
    <property type="molecule type" value="Genomic_DNA"/>
</dbReference>
<protein>
    <submittedName>
        <fullName evidence="2">Uncharacterized protein</fullName>
    </submittedName>
</protein>
<sequence>MGQGPRKPSRAVGLLVNPAGSDLGSAAVGEERRSPPAKDSYYCSRSCLMGFRPIPPADWSLCPKCHMLPQLILQLFSRGLNLQDGEVRGPLGKSGDCKAEGQDEANVDEAKAKGMEQQQKQTVPVPAHSAAGPKQLWPIASESKQRRRRPEK</sequence>
<comment type="caution">
    <text evidence="2">The sequence shown here is derived from an EMBL/GenBank/DDBJ whole genome shotgun (WGS) entry which is preliminary data.</text>
</comment>
<evidence type="ECO:0000313" key="3">
    <source>
        <dbReference type="Proteomes" id="UP001152622"/>
    </source>
</evidence>
<organism evidence="2 3">
    <name type="scientific">Synaphobranchus kaupii</name>
    <name type="common">Kaup's arrowtooth eel</name>
    <dbReference type="NCBI Taxonomy" id="118154"/>
    <lineage>
        <taxon>Eukaryota</taxon>
        <taxon>Metazoa</taxon>
        <taxon>Chordata</taxon>
        <taxon>Craniata</taxon>
        <taxon>Vertebrata</taxon>
        <taxon>Euteleostomi</taxon>
        <taxon>Actinopterygii</taxon>
        <taxon>Neopterygii</taxon>
        <taxon>Teleostei</taxon>
        <taxon>Anguilliformes</taxon>
        <taxon>Synaphobranchidae</taxon>
        <taxon>Synaphobranchus</taxon>
    </lineage>
</organism>